<evidence type="ECO:0000259" key="8">
    <source>
        <dbReference type="PROSITE" id="PS51969"/>
    </source>
</evidence>
<reference evidence="9" key="1">
    <citation type="submission" date="2019-08" db="EMBL/GenBank/DDBJ databases">
        <title>The improved chromosome-level genome for the pearl oyster Pinctada fucata martensii using PacBio sequencing and Hi-C.</title>
        <authorList>
            <person name="Zheng Z."/>
        </authorList>
    </citation>
    <scope>NUCLEOTIDE SEQUENCE</scope>
    <source>
        <strain evidence="9">ZZ-2019</strain>
        <tissue evidence="9">Adductor muscle</tissue>
    </source>
</reference>
<feature type="compositionally biased region" description="Low complexity" evidence="5">
    <location>
        <begin position="138"/>
        <end position="159"/>
    </location>
</feature>
<dbReference type="InterPro" id="IPR000757">
    <property type="entry name" value="Beta-glucanase-like"/>
</dbReference>
<dbReference type="PROSITE" id="PS51762">
    <property type="entry name" value="GH16_2"/>
    <property type="match status" value="1"/>
</dbReference>
<dbReference type="PROSITE" id="PS51969">
    <property type="entry name" value="CBM39"/>
    <property type="match status" value="1"/>
</dbReference>
<dbReference type="InterPro" id="IPR050546">
    <property type="entry name" value="Glycosyl_Hydrlase_16"/>
</dbReference>
<feature type="compositionally biased region" description="Low complexity" evidence="5">
    <location>
        <begin position="215"/>
        <end position="224"/>
    </location>
</feature>
<keyword evidence="4" id="KW-0391">Immunity</keyword>
<evidence type="ECO:0000313" key="9">
    <source>
        <dbReference type="EMBL" id="KAK3083642.1"/>
    </source>
</evidence>
<dbReference type="Gene3D" id="2.60.120.200">
    <property type="match status" value="1"/>
</dbReference>
<evidence type="ECO:0000256" key="4">
    <source>
        <dbReference type="ARBA" id="ARBA00022859"/>
    </source>
</evidence>
<dbReference type="GO" id="GO:0045087">
    <property type="term" value="P:innate immune response"/>
    <property type="evidence" value="ECO:0007669"/>
    <property type="project" value="UniProtKB-KW"/>
</dbReference>
<dbReference type="InterPro" id="IPR013320">
    <property type="entry name" value="ConA-like_dom_sf"/>
</dbReference>
<proteinExistence type="inferred from homology"/>
<protein>
    <recommendedName>
        <fullName evidence="11">Lipopolysaccharide and beta-1,3-glucan-binding protein</fullName>
    </recommendedName>
</protein>
<keyword evidence="3" id="KW-0399">Innate immunity</keyword>
<evidence type="ECO:0000256" key="5">
    <source>
        <dbReference type="SAM" id="MobiDB-lite"/>
    </source>
</evidence>
<dbReference type="InterPro" id="IPR043030">
    <property type="entry name" value="BGBP_N_sf"/>
</dbReference>
<dbReference type="GO" id="GO:0030246">
    <property type="term" value="F:carbohydrate binding"/>
    <property type="evidence" value="ECO:0007669"/>
    <property type="project" value="InterPro"/>
</dbReference>
<feature type="domain" description="GH16" evidence="7">
    <location>
        <begin position="246"/>
        <end position="598"/>
    </location>
</feature>
<evidence type="ECO:0000256" key="2">
    <source>
        <dbReference type="ARBA" id="ARBA00008781"/>
    </source>
</evidence>
<dbReference type="SUPFAM" id="SSF49899">
    <property type="entry name" value="Concanavalin A-like lectins/glucanases"/>
    <property type="match status" value="1"/>
</dbReference>
<comment type="caution">
    <text evidence="9">The sequence shown here is derived from an EMBL/GenBank/DDBJ whole genome shotgun (WGS) entry which is preliminary data.</text>
</comment>
<evidence type="ECO:0000256" key="6">
    <source>
        <dbReference type="SAM" id="SignalP"/>
    </source>
</evidence>
<dbReference type="CDD" id="cd08024">
    <property type="entry name" value="GH16_CCF"/>
    <property type="match status" value="1"/>
</dbReference>
<evidence type="ECO:0000256" key="1">
    <source>
        <dbReference type="ARBA" id="ARBA00006865"/>
    </source>
</evidence>
<comment type="similarity">
    <text evidence="1">Belongs to the glycosyl hydrolase 16 family.</text>
</comment>
<sequence length="598" mass="66654">MCNSTEQNVTMVENGFLAFFVLALALVLCPSIKAMEQATMTLIKPDKLQIKMKDEGYAFVAVHYSINSPVHDVAAGQWNYDVHDREGNYFVHKNTNGQLHVKPGDKVYYWLHGQGRDGHVDEFKNQVAIVTDPYATTTTTTTTKPTTMTTTRTTKTTTTQHRPIVTTQHAPDPVHGIVIGGGSETGNSTGTVSGNSNNNIGVGIPDSGGIHTLPQTQSNTQGSSQTGGGGSSCGDTCQCSCKGAQAEPACTSYPCLIFEDNFDFLNHEVWEHEISASGGGNWEFEYYTNNRSNSYCHDGKLFIKPTLTADRFGEQFLTSGSLDLWGARPNDECTSNQFWGCQRQGTGSNMLNPIQSAKIKSYRGFNFKYGKMEVRAKMPKGDWLWPAIWLLPERNAYGTWPASGEIDIIESRGNKDYHDPNGKSLGVDSFGSTLHFGPNLENDPWYKAHAEKTLPSGTLADDFHTWVMIWDEQHINISFEGEQILNIPAPPGGFWKFGDLDQKIPDVDNPYRYAQSNMAPFDQPFYIIINLAVGGIGFFDDSNINKPYPKPWNNKSPTAPRDFWSQKNQWYPTWNPKQNNGEDAALQVDYIRVWKMKP</sequence>
<feature type="region of interest" description="Disordered" evidence="5">
    <location>
        <begin position="182"/>
        <end position="227"/>
    </location>
</feature>
<evidence type="ECO:0000256" key="3">
    <source>
        <dbReference type="ARBA" id="ARBA00022588"/>
    </source>
</evidence>
<dbReference type="EMBL" id="VSWD01000013">
    <property type="protein sequence ID" value="KAK3083642.1"/>
    <property type="molecule type" value="Genomic_DNA"/>
</dbReference>
<comment type="similarity">
    <text evidence="2">Belongs to the insect beta-1,3-glucan binding protein family.</text>
</comment>
<dbReference type="AlphaFoldDB" id="A0AA88XM18"/>
<feature type="signal peptide" evidence="6">
    <location>
        <begin position="1"/>
        <end position="34"/>
    </location>
</feature>
<name>A0AA88XM18_PINIB</name>
<dbReference type="Pfam" id="PF00722">
    <property type="entry name" value="Glyco_hydro_16"/>
    <property type="match status" value="1"/>
</dbReference>
<accession>A0AA88XM18</accession>
<keyword evidence="10" id="KW-1185">Reference proteome</keyword>
<dbReference type="InterPro" id="IPR031756">
    <property type="entry name" value="BGBP_N"/>
</dbReference>
<dbReference type="Pfam" id="PF15886">
    <property type="entry name" value="CBM39"/>
    <property type="match status" value="1"/>
</dbReference>
<dbReference type="Proteomes" id="UP001186944">
    <property type="component" value="Unassembled WGS sequence"/>
</dbReference>
<feature type="region of interest" description="Disordered" evidence="5">
    <location>
        <begin position="138"/>
        <end position="161"/>
    </location>
</feature>
<dbReference type="GO" id="GO:0004553">
    <property type="term" value="F:hydrolase activity, hydrolyzing O-glycosyl compounds"/>
    <property type="evidence" value="ECO:0007669"/>
    <property type="project" value="InterPro"/>
</dbReference>
<evidence type="ECO:0008006" key="11">
    <source>
        <dbReference type="Google" id="ProtNLM"/>
    </source>
</evidence>
<dbReference type="Gene3D" id="2.60.40.2140">
    <property type="entry name" value="Beta-1,3-glucan-recognition protein, N-terminal domain"/>
    <property type="match status" value="1"/>
</dbReference>
<evidence type="ECO:0000313" key="10">
    <source>
        <dbReference type="Proteomes" id="UP001186944"/>
    </source>
</evidence>
<gene>
    <name evidence="9" type="ORF">FSP39_000682</name>
</gene>
<evidence type="ECO:0000259" key="7">
    <source>
        <dbReference type="PROSITE" id="PS51762"/>
    </source>
</evidence>
<dbReference type="PANTHER" id="PTHR10963">
    <property type="entry name" value="GLYCOSYL HYDROLASE-RELATED"/>
    <property type="match status" value="1"/>
</dbReference>
<organism evidence="9 10">
    <name type="scientific">Pinctada imbricata</name>
    <name type="common">Atlantic pearl-oyster</name>
    <name type="synonym">Pinctada martensii</name>
    <dbReference type="NCBI Taxonomy" id="66713"/>
    <lineage>
        <taxon>Eukaryota</taxon>
        <taxon>Metazoa</taxon>
        <taxon>Spiralia</taxon>
        <taxon>Lophotrochozoa</taxon>
        <taxon>Mollusca</taxon>
        <taxon>Bivalvia</taxon>
        <taxon>Autobranchia</taxon>
        <taxon>Pteriomorphia</taxon>
        <taxon>Pterioida</taxon>
        <taxon>Pterioidea</taxon>
        <taxon>Pteriidae</taxon>
        <taxon>Pinctada</taxon>
    </lineage>
</organism>
<feature type="domain" description="CBM39" evidence="8">
    <location>
        <begin position="33"/>
        <end position="135"/>
    </location>
</feature>
<dbReference type="PANTHER" id="PTHR10963:SF55">
    <property type="entry name" value="GLYCOSIDE HYDROLASE FAMILY 16 PROTEIN"/>
    <property type="match status" value="1"/>
</dbReference>
<keyword evidence="6" id="KW-0732">Signal</keyword>
<feature type="compositionally biased region" description="Low complexity" evidence="5">
    <location>
        <begin position="185"/>
        <end position="204"/>
    </location>
</feature>
<feature type="chain" id="PRO_5041650328" description="Lipopolysaccharide and beta-1,3-glucan-binding protein" evidence="6">
    <location>
        <begin position="35"/>
        <end position="598"/>
    </location>
</feature>
<dbReference type="GO" id="GO:0005975">
    <property type="term" value="P:carbohydrate metabolic process"/>
    <property type="evidence" value="ECO:0007669"/>
    <property type="project" value="InterPro"/>
</dbReference>